<accession>A0A3B0TF04</accession>
<dbReference type="PROSITE" id="PS50857">
    <property type="entry name" value="COX2_CUA"/>
    <property type="match status" value="1"/>
</dbReference>
<evidence type="ECO:0000256" key="5">
    <source>
        <dbReference type="ARBA" id="ARBA00022982"/>
    </source>
</evidence>
<dbReference type="InterPro" id="IPR045187">
    <property type="entry name" value="CcO_II"/>
</dbReference>
<keyword evidence="5" id="KW-0249">Electron transport</keyword>
<dbReference type="EMBL" id="UOEM01000037">
    <property type="protein sequence ID" value="VAW11927.1"/>
    <property type="molecule type" value="Genomic_DNA"/>
</dbReference>
<name>A0A3B0TF04_9ZZZZ</name>
<dbReference type="Gene3D" id="2.60.40.420">
    <property type="entry name" value="Cupredoxins - blue copper proteins"/>
    <property type="match status" value="1"/>
</dbReference>
<dbReference type="SUPFAM" id="SSF49503">
    <property type="entry name" value="Cupredoxins"/>
    <property type="match status" value="1"/>
</dbReference>
<dbReference type="PANTHER" id="PTHR22888">
    <property type="entry name" value="CYTOCHROME C OXIDASE, SUBUNIT II"/>
    <property type="match status" value="1"/>
</dbReference>
<dbReference type="InterPro" id="IPR008972">
    <property type="entry name" value="Cupredoxin"/>
</dbReference>
<evidence type="ECO:0000256" key="2">
    <source>
        <dbReference type="ARBA" id="ARBA00007866"/>
    </source>
</evidence>
<proteinExistence type="inferred from homology"/>
<evidence type="ECO:0000256" key="7">
    <source>
        <dbReference type="ARBA" id="ARBA00023136"/>
    </source>
</evidence>
<feature type="transmembrane region" description="Helical" evidence="8">
    <location>
        <begin position="43"/>
        <end position="62"/>
    </location>
</feature>
<reference evidence="10" key="1">
    <citation type="submission" date="2018-06" db="EMBL/GenBank/DDBJ databases">
        <authorList>
            <person name="Zhirakovskaya E."/>
        </authorList>
    </citation>
    <scope>NUCLEOTIDE SEQUENCE</scope>
</reference>
<evidence type="ECO:0000259" key="9">
    <source>
        <dbReference type="PROSITE" id="PS50857"/>
    </source>
</evidence>
<evidence type="ECO:0000256" key="6">
    <source>
        <dbReference type="ARBA" id="ARBA00023008"/>
    </source>
</evidence>
<dbReference type="PANTHER" id="PTHR22888:SF9">
    <property type="entry name" value="CYTOCHROME C OXIDASE SUBUNIT 2"/>
    <property type="match status" value="1"/>
</dbReference>
<dbReference type="Pfam" id="PF00116">
    <property type="entry name" value="COX2"/>
    <property type="match status" value="1"/>
</dbReference>
<keyword evidence="3" id="KW-0813">Transport</keyword>
<evidence type="ECO:0000256" key="8">
    <source>
        <dbReference type="SAM" id="Phobius"/>
    </source>
</evidence>
<protein>
    <recommendedName>
        <fullName evidence="9">Cytochrome oxidase subunit II copper A binding domain-containing protein</fullName>
    </recommendedName>
</protein>
<evidence type="ECO:0000256" key="1">
    <source>
        <dbReference type="ARBA" id="ARBA00004370"/>
    </source>
</evidence>
<dbReference type="PROSITE" id="PS00078">
    <property type="entry name" value="COX2"/>
    <property type="match status" value="1"/>
</dbReference>
<evidence type="ECO:0000256" key="4">
    <source>
        <dbReference type="ARBA" id="ARBA00022723"/>
    </source>
</evidence>
<keyword evidence="8" id="KW-1133">Transmembrane helix</keyword>
<evidence type="ECO:0000313" key="10">
    <source>
        <dbReference type="EMBL" id="VAW11927.1"/>
    </source>
</evidence>
<gene>
    <name evidence="10" type="ORF">MNBD_ALPHA09-2362</name>
</gene>
<dbReference type="GO" id="GO:0005507">
    <property type="term" value="F:copper ion binding"/>
    <property type="evidence" value="ECO:0007669"/>
    <property type="project" value="InterPro"/>
</dbReference>
<sequence>MENALGIWGPQAALMTITASFTVLGMVMLLAALFMGRRWKPSYTFEFGFIAIMVGLVFYADWSSVQTYSAYQENLNAEEKKVSGNYTGKGEAAFDRVLTVIAFQWGFAFINEDDEISRNAAVVKPGETVLFKIVSNDVIHGFNIPVAQITAEIDPDAKREMWIRAPDEPGKYLIQCVNYCGVGHSQMKAWLVVKGETPTAELKTLGGNTNGA</sequence>
<dbReference type="AlphaFoldDB" id="A0A3B0TF04"/>
<feature type="domain" description="Cytochrome oxidase subunit II copper A binding" evidence="9">
    <location>
        <begin position="93"/>
        <end position="205"/>
    </location>
</feature>
<dbReference type="GO" id="GO:0042773">
    <property type="term" value="P:ATP synthesis coupled electron transport"/>
    <property type="evidence" value="ECO:0007669"/>
    <property type="project" value="TreeGrafter"/>
</dbReference>
<dbReference type="CDD" id="cd13842">
    <property type="entry name" value="CuRO_HCO_II_like"/>
    <property type="match status" value="1"/>
</dbReference>
<keyword evidence="8" id="KW-0812">Transmembrane</keyword>
<keyword evidence="6" id="KW-0186">Copper</keyword>
<dbReference type="GO" id="GO:0016020">
    <property type="term" value="C:membrane"/>
    <property type="evidence" value="ECO:0007669"/>
    <property type="project" value="UniProtKB-SubCell"/>
</dbReference>
<organism evidence="10">
    <name type="scientific">hydrothermal vent metagenome</name>
    <dbReference type="NCBI Taxonomy" id="652676"/>
    <lineage>
        <taxon>unclassified sequences</taxon>
        <taxon>metagenomes</taxon>
        <taxon>ecological metagenomes</taxon>
    </lineage>
</organism>
<keyword evidence="7 8" id="KW-0472">Membrane</keyword>
<comment type="subcellular location">
    <subcellularLocation>
        <location evidence="1">Membrane</location>
    </subcellularLocation>
</comment>
<dbReference type="InterPro" id="IPR001505">
    <property type="entry name" value="Copper_CuA"/>
</dbReference>
<comment type="similarity">
    <text evidence="2">Belongs to the cytochrome c oxidase subunit 2 family.</text>
</comment>
<evidence type="ECO:0000256" key="3">
    <source>
        <dbReference type="ARBA" id="ARBA00022448"/>
    </source>
</evidence>
<dbReference type="GO" id="GO:0004129">
    <property type="term" value="F:cytochrome-c oxidase activity"/>
    <property type="evidence" value="ECO:0007669"/>
    <property type="project" value="InterPro"/>
</dbReference>
<dbReference type="InterPro" id="IPR002429">
    <property type="entry name" value="CcO_II-like_C"/>
</dbReference>
<feature type="transmembrane region" description="Helical" evidence="8">
    <location>
        <begin position="12"/>
        <end position="36"/>
    </location>
</feature>
<keyword evidence="4" id="KW-0479">Metal-binding</keyword>